<dbReference type="Proteomes" id="UP000299211">
    <property type="component" value="Unassembled WGS sequence"/>
</dbReference>
<accession>A0A4D4NAH1</accession>
<organism evidence="2 3">
    <name type="scientific">Streptomyces avermitilis</name>
    <dbReference type="NCBI Taxonomy" id="33903"/>
    <lineage>
        <taxon>Bacteria</taxon>
        <taxon>Bacillati</taxon>
        <taxon>Actinomycetota</taxon>
        <taxon>Actinomycetes</taxon>
        <taxon>Kitasatosporales</taxon>
        <taxon>Streptomycetaceae</taxon>
        <taxon>Streptomyces</taxon>
    </lineage>
</organism>
<protein>
    <recommendedName>
        <fullName evidence="5">Nucleic acid-binding protein</fullName>
    </recommendedName>
</protein>
<evidence type="ECO:0000313" key="4">
    <source>
        <dbReference type="Proteomes" id="UP000302139"/>
    </source>
</evidence>
<gene>
    <name evidence="1" type="ORF">SAV14893_098640</name>
    <name evidence="2" type="ORF">SAV31267_102710</name>
</gene>
<evidence type="ECO:0000313" key="3">
    <source>
        <dbReference type="Proteomes" id="UP000299211"/>
    </source>
</evidence>
<dbReference type="STRING" id="33903.AQJ43_37650"/>
<dbReference type="AlphaFoldDB" id="A0A4D4NAH1"/>
<dbReference type="EMBL" id="BJHY01000004">
    <property type="protein sequence ID" value="GDY80786.1"/>
    <property type="molecule type" value="Genomic_DNA"/>
</dbReference>
<name>A0A4D4NAH1_STRAX</name>
<evidence type="ECO:0000313" key="1">
    <source>
        <dbReference type="EMBL" id="GDY70471.1"/>
    </source>
</evidence>
<evidence type="ECO:0008006" key="5">
    <source>
        <dbReference type="Google" id="ProtNLM"/>
    </source>
</evidence>
<proteinExistence type="predicted"/>
<sequence>MATTYDYPGDLIAAQQALTQVRADLTALYERLPYSVEPMEAWQRPEGYWLATSRAYPDSPGWSEQERREVAALRERERDLTAAIVTHAFWNDVAGPERLDARSQLKHALAREDGEGQEAA</sequence>
<dbReference type="GeneID" id="41537130"/>
<dbReference type="RefSeq" id="WP_011109667.1">
    <property type="nucleotide sequence ID" value="NZ_BAABTN010000019.1"/>
</dbReference>
<comment type="caution">
    <text evidence="2">The sequence shown here is derived from an EMBL/GenBank/DDBJ whole genome shotgun (WGS) entry which is preliminary data.</text>
</comment>
<dbReference type="Proteomes" id="UP000302139">
    <property type="component" value="Unassembled WGS sequence"/>
</dbReference>
<reference evidence="2 3" key="1">
    <citation type="submission" date="2019-04" db="EMBL/GenBank/DDBJ databases">
        <title>Draft genome sequences of Streptomyces avermitilis ATCC 31267.</title>
        <authorList>
            <person name="Komaki H."/>
            <person name="Tamura T."/>
            <person name="Hosoyama A."/>
        </authorList>
    </citation>
    <scope>NUCLEOTIDE SEQUENCE [LARGE SCALE GENOMIC DNA]</scope>
    <source>
        <strain evidence="2 3">ATCC 31267</strain>
    </source>
</reference>
<reference evidence="1 4" key="2">
    <citation type="submission" date="2019-04" db="EMBL/GenBank/DDBJ databases">
        <title>Draft genome sequences of Streptomyces avermitilis NBRC 14893.</title>
        <authorList>
            <person name="Komaki H."/>
            <person name="Tamura T."/>
            <person name="Hosoyama A."/>
        </authorList>
    </citation>
    <scope>NUCLEOTIDE SEQUENCE [LARGE SCALE GENOMIC DNA]</scope>
    <source>
        <strain evidence="1 4">NBRC 14893</strain>
    </source>
</reference>
<dbReference type="OMA" id="IVTHAFW"/>
<dbReference type="EMBL" id="BJHX01000005">
    <property type="protein sequence ID" value="GDY70471.1"/>
    <property type="molecule type" value="Genomic_DNA"/>
</dbReference>
<evidence type="ECO:0000313" key="2">
    <source>
        <dbReference type="EMBL" id="GDY80786.1"/>
    </source>
</evidence>